<keyword evidence="2" id="KW-1185">Reference proteome</keyword>
<name>A0ACA9NSM4_9GLOM</name>
<dbReference type="Proteomes" id="UP000789702">
    <property type="component" value="Unassembled WGS sequence"/>
</dbReference>
<organism evidence="1 2">
    <name type="scientific">Dentiscutata heterogama</name>
    <dbReference type="NCBI Taxonomy" id="1316150"/>
    <lineage>
        <taxon>Eukaryota</taxon>
        <taxon>Fungi</taxon>
        <taxon>Fungi incertae sedis</taxon>
        <taxon>Mucoromycota</taxon>
        <taxon>Glomeromycotina</taxon>
        <taxon>Glomeromycetes</taxon>
        <taxon>Diversisporales</taxon>
        <taxon>Gigasporaceae</taxon>
        <taxon>Dentiscutata</taxon>
    </lineage>
</organism>
<protein>
    <submittedName>
        <fullName evidence="1">5746_t:CDS:1</fullName>
    </submittedName>
</protein>
<comment type="caution">
    <text evidence="1">The sequence shown here is derived from an EMBL/GenBank/DDBJ whole genome shotgun (WGS) entry which is preliminary data.</text>
</comment>
<feature type="non-terminal residue" evidence="1">
    <location>
        <position position="163"/>
    </location>
</feature>
<proteinExistence type="predicted"/>
<reference evidence="1" key="1">
    <citation type="submission" date="2021-06" db="EMBL/GenBank/DDBJ databases">
        <authorList>
            <person name="Kallberg Y."/>
            <person name="Tangrot J."/>
            <person name="Rosling A."/>
        </authorList>
    </citation>
    <scope>NUCLEOTIDE SEQUENCE</scope>
    <source>
        <strain evidence="1">IL203A</strain>
    </source>
</reference>
<evidence type="ECO:0000313" key="2">
    <source>
        <dbReference type="Proteomes" id="UP000789702"/>
    </source>
</evidence>
<sequence length="163" mass="18899">GNGYQSSLMHLLEKRPALFISKIENDKCIIEIYQDLQIKRTIISSTRDFISHSIKRYVKLGLNIESGEDITNAIKNIARTHVANLMPNRLIEKSKLGIFSGIDNFYEWVWSQDDDVGYIYVRVLPGIEEWKKWSPAQVMKIIKNQNLDMLNSIFTAHTENNKL</sequence>
<gene>
    <name evidence="1" type="ORF">DHETER_LOCUS10292</name>
</gene>
<dbReference type="EMBL" id="CAJVPU010019776">
    <property type="protein sequence ID" value="CAG8673502.1"/>
    <property type="molecule type" value="Genomic_DNA"/>
</dbReference>
<accession>A0ACA9NSM4</accession>
<evidence type="ECO:0000313" key="1">
    <source>
        <dbReference type="EMBL" id="CAG8673502.1"/>
    </source>
</evidence>
<feature type="non-terminal residue" evidence="1">
    <location>
        <position position="1"/>
    </location>
</feature>